<evidence type="ECO:0000256" key="2">
    <source>
        <dbReference type="ARBA" id="ARBA00023157"/>
    </source>
</evidence>
<evidence type="ECO:0000256" key="4">
    <source>
        <dbReference type="SAM" id="Phobius"/>
    </source>
</evidence>
<evidence type="ECO:0000259" key="6">
    <source>
        <dbReference type="PROSITE" id="PS51041"/>
    </source>
</evidence>
<proteinExistence type="predicted"/>
<evidence type="ECO:0000313" key="7">
    <source>
        <dbReference type="Proteomes" id="UP000504635"/>
    </source>
</evidence>
<keyword evidence="4" id="KW-0472">Membrane</keyword>
<dbReference type="PROSITE" id="PS51041">
    <property type="entry name" value="EMI"/>
    <property type="match status" value="1"/>
</dbReference>
<name>A0A6J2XLE3_SITOR</name>
<dbReference type="KEGG" id="soy:115879438"/>
<keyword evidence="1 5" id="KW-0732">Signal</keyword>
<keyword evidence="2" id="KW-1015">Disulfide bond</keyword>
<evidence type="ECO:0000313" key="8">
    <source>
        <dbReference type="RefSeq" id="XP_030752132.1"/>
    </source>
</evidence>
<dbReference type="InParanoid" id="A0A6J2XLE3"/>
<evidence type="ECO:0000256" key="5">
    <source>
        <dbReference type="SAM" id="SignalP"/>
    </source>
</evidence>
<feature type="compositionally biased region" description="Polar residues" evidence="3">
    <location>
        <begin position="331"/>
        <end position="347"/>
    </location>
</feature>
<feature type="domain" description="EMI" evidence="6">
    <location>
        <begin position="28"/>
        <end position="103"/>
    </location>
</feature>
<accession>A0A6J2XLE3</accession>
<gene>
    <name evidence="8" type="primary">LOC115879438</name>
</gene>
<dbReference type="Proteomes" id="UP000504635">
    <property type="component" value="Unplaced"/>
</dbReference>
<dbReference type="OrthoDB" id="192253at2759"/>
<organism evidence="7 8">
    <name type="scientific">Sitophilus oryzae</name>
    <name type="common">Rice weevil</name>
    <name type="synonym">Curculio oryzae</name>
    <dbReference type="NCBI Taxonomy" id="7048"/>
    <lineage>
        <taxon>Eukaryota</taxon>
        <taxon>Metazoa</taxon>
        <taxon>Ecdysozoa</taxon>
        <taxon>Arthropoda</taxon>
        <taxon>Hexapoda</taxon>
        <taxon>Insecta</taxon>
        <taxon>Pterygota</taxon>
        <taxon>Neoptera</taxon>
        <taxon>Endopterygota</taxon>
        <taxon>Coleoptera</taxon>
        <taxon>Polyphaga</taxon>
        <taxon>Cucujiformia</taxon>
        <taxon>Curculionidae</taxon>
        <taxon>Dryophthorinae</taxon>
        <taxon>Sitophilus</taxon>
    </lineage>
</organism>
<dbReference type="Pfam" id="PF07546">
    <property type="entry name" value="EMI"/>
    <property type="match status" value="1"/>
</dbReference>
<evidence type="ECO:0000256" key="1">
    <source>
        <dbReference type="ARBA" id="ARBA00022729"/>
    </source>
</evidence>
<dbReference type="GeneID" id="115879438"/>
<dbReference type="AlphaFoldDB" id="A0A6J2XLE3"/>
<feature type="signal peptide" evidence="5">
    <location>
        <begin position="1"/>
        <end position="22"/>
    </location>
</feature>
<reference evidence="8" key="1">
    <citation type="submission" date="2025-08" db="UniProtKB">
        <authorList>
            <consortium name="RefSeq"/>
        </authorList>
    </citation>
    <scope>IDENTIFICATION</scope>
    <source>
        <tissue evidence="8">Gonads</tissue>
    </source>
</reference>
<keyword evidence="7" id="KW-1185">Reference proteome</keyword>
<feature type="transmembrane region" description="Helical" evidence="4">
    <location>
        <begin position="447"/>
        <end position="471"/>
    </location>
</feature>
<keyword evidence="4" id="KW-0812">Transmembrane</keyword>
<keyword evidence="4" id="KW-1133">Transmembrane helix</keyword>
<sequence>MTGKVSVLVFSFFLYVVTNVSAWKKLLGEHICQKEISELTPVETWELKNKTVRTYKWCLNVPPRCSEYRVRPVNESKIIMMNNTRTIEVCCDGFEEHHGFCLSSCGSCGNGFCRHGICECHHGWQGMHCETPLTKSDTKNIEDVFMEKSYSILNQTLKTEESISTTSVSNETRWVSSTLVTDISIPIGTSTEEVTVPSRSIQISTSLSTNTVKDAISTSSIIGFSTFFDTSTEKSTLSSRSTQISTPQSTSSEKAMVTTSLTKISTPLNTSTEKENILEISTETIPFPHQKTSFSQSTSDDNSFNTIITKPSSSLFTTSTSFSYSKESTPTQSLHTSTPKSQFTENGNEGDIDYRELGGKSIELDSSELFNSEEVVVSSTIRPSVQAESSETLLKSLSSDEDQLKKYKSVFLANIIDRSDVRKHHTVQGDVSDHHDVTEQDPTGKNLIYSVCAASITTGIILVVVIVFVALRKNKKRMGKDEEKKDVATVAVYTTSIFHTPLPEPPSFENPSYITATDRNSWKNPIESIEVRDILPYPSRDCKTEFKTYLYDHPPSTGSYRASSNIDALSQYNNSRKLSFTGTTVLDPVYDEIPGNEEEYSVPKKSYRPVPREADNFNLYMNTCRSTKF</sequence>
<feature type="region of interest" description="Disordered" evidence="3">
    <location>
        <begin position="326"/>
        <end position="349"/>
    </location>
</feature>
<feature type="chain" id="PRO_5027026098" evidence="5">
    <location>
        <begin position="23"/>
        <end position="629"/>
    </location>
</feature>
<evidence type="ECO:0000256" key="3">
    <source>
        <dbReference type="SAM" id="MobiDB-lite"/>
    </source>
</evidence>
<dbReference type="InterPro" id="IPR011489">
    <property type="entry name" value="EMI_domain"/>
</dbReference>
<protein>
    <submittedName>
        <fullName evidence="8">Uncharacterized protein LOC115879438 isoform X1</fullName>
    </submittedName>
</protein>
<dbReference type="RefSeq" id="XP_030752132.1">
    <property type="nucleotide sequence ID" value="XM_030896272.1"/>
</dbReference>